<organism evidence="1 2">
    <name type="scientific">Neurospora intermedia</name>
    <dbReference type="NCBI Taxonomy" id="5142"/>
    <lineage>
        <taxon>Eukaryota</taxon>
        <taxon>Fungi</taxon>
        <taxon>Dikarya</taxon>
        <taxon>Ascomycota</taxon>
        <taxon>Pezizomycotina</taxon>
        <taxon>Sordariomycetes</taxon>
        <taxon>Sordariomycetidae</taxon>
        <taxon>Sordariales</taxon>
        <taxon>Sordariaceae</taxon>
        <taxon>Neurospora</taxon>
    </lineage>
</organism>
<comment type="caution">
    <text evidence="1">The sequence shown here is derived from an EMBL/GenBank/DDBJ whole genome shotgun (WGS) entry which is preliminary data.</text>
</comment>
<proteinExistence type="predicted"/>
<reference evidence="1 2" key="1">
    <citation type="submission" date="2023-09" db="EMBL/GenBank/DDBJ databases">
        <title>Multi-omics analysis of a traditional fermented food reveals byproduct-associated fungal strains for waste-to-food upcycling.</title>
        <authorList>
            <consortium name="Lawrence Berkeley National Laboratory"/>
            <person name="Rekdal V.M."/>
            <person name="Villalobos-Escobedo J.M."/>
            <person name="Rodriguez-Valeron N."/>
            <person name="Garcia M.O."/>
            <person name="Vasquez D.P."/>
            <person name="Damayanti I."/>
            <person name="Sorensen P.M."/>
            <person name="Baidoo E.E."/>
            <person name="De Carvalho A.C."/>
            <person name="Riley R."/>
            <person name="Lipzen A."/>
            <person name="He G."/>
            <person name="Yan M."/>
            <person name="Haridas S."/>
            <person name="Daum C."/>
            <person name="Yoshinaga Y."/>
            <person name="Ng V."/>
            <person name="Grigoriev I.V."/>
            <person name="Munk R."/>
            <person name="Nuraida L."/>
            <person name="Wijaya C.H."/>
            <person name="Morales P.-C."/>
            <person name="Keasling J.D."/>
        </authorList>
    </citation>
    <scope>NUCLEOTIDE SEQUENCE [LARGE SCALE GENOMIC DNA]</scope>
    <source>
        <strain evidence="1 2">FGSC 2613</strain>
    </source>
</reference>
<feature type="non-terminal residue" evidence="1">
    <location>
        <position position="1"/>
    </location>
</feature>
<name>A0ABR3DU52_NEUIN</name>
<sequence>IIQASVQLPSNVPTASTRRNKFAIRPSWLSCSELTLARNTRCAHGAPVPTRLLDQVLWLICSMKLSSVLGVVECQELKCRYLDASDLPEGLMGHLQFDS</sequence>
<dbReference type="EMBL" id="JAVLET010000001">
    <property type="protein sequence ID" value="KAL0476182.1"/>
    <property type="molecule type" value="Genomic_DNA"/>
</dbReference>
<protein>
    <submittedName>
        <fullName evidence="1">Uncharacterized protein</fullName>
    </submittedName>
</protein>
<evidence type="ECO:0000313" key="1">
    <source>
        <dbReference type="EMBL" id="KAL0476182.1"/>
    </source>
</evidence>
<dbReference type="Proteomes" id="UP001451303">
    <property type="component" value="Unassembled WGS sequence"/>
</dbReference>
<keyword evidence="2" id="KW-1185">Reference proteome</keyword>
<evidence type="ECO:0000313" key="2">
    <source>
        <dbReference type="Proteomes" id="UP001451303"/>
    </source>
</evidence>
<accession>A0ABR3DU52</accession>
<gene>
    <name evidence="1" type="ORF">QR685DRAFT_432309</name>
</gene>